<keyword evidence="8" id="KW-1185">Reference proteome</keyword>
<evidence type="ECO:0000256" key="4">
    <source>
        <dbReference type="ARBA" id="ARBA00023163"/>
    </source>
</evidence>
<feature type="domain" description="TF-B3" evidence="6">
    <location>
        <begin position="155"/>
        <end position="256"/>
    </location>
</feature>
<reference evidence="7 8" key="1">
    <citation type="journal article" date="2021" name="bioRxiv">
        <title>Chromosome-scale and haplotype-resolved genome assembly of a tetraploid potato cultivar.</title>
        <authorList>
            <person name="Sun H."/>
            <person name="Jiao W.-B."/>
            <person name="Krause K."/>
            <person name="Campoy J.A."/>
            <person name="Goel M."/>
            <person name="Folz-Donahue K."/>
            <person name="Kukat C."/>
            <person name="Huettel B."/>
            <person name="Schneeberger K."/>
        </authorList>
    </citation>
    <scope>NUCLEOTIDE SEQUENCE [LARGE SCALE GENOMIC DNA]</scope>
    <source>
        <strain evidence="7">SolTubOtavaFocal</strain>
        <tissue evidence="7">Leaves</tissue>
    </source>
</reference>
<dbReference type="InterPro" id="IPR003340">
    <property type="entry name" value="B3_DNA-bd"/>
</dbReference>
<keyword evidence="3" id="KW-0238">DNA-binding</keyword>
<dbReference type="PANTHER" id="PTHR31674">
    <property type="entry name" value="B3 DOMAIN-CONTAINING PROTEIN REM-LIKE 3-RELATED"/>
    <property type="match status" value="1"/>
</dbReference>
<comment type="caution">
    <text evidence="7">The sequence shown here is derived from an EMBL/GenBank/DDBJ whole genome shotgun (WGS) entry which is preliminary data.</text>
</comment>
<evidence type="ECO:0000313" key="8">
    <source>
        <dbReference type="Proteomes" id="UP000826656"/>
    </source>
</evidence>
<dbReference type="InterPro" id="IPR015300">
    <property type="entry name" value="DNA-bd_pseudobarrel_sf"/>
</dbReference>
<dbReference type="SUPFAM" id="SSF101936">
    <property type="entry name" value="DNA-binding pseudobarrel domain"/>
    <property type="match status" value="2"/>
</dbReference>
<accession>A0ABQ7V374</accession>
<dbReference type="PROSITE" id="PS50863">
    <property type="entry name" value="B3"/>
    <property type="match status" value="2"/>
</dbReference>
<evidence type="ECO:0000259" key="6">
    <source>
        <dbReference type="PROSITE" id="PS50863"/>
    </source>
</evidence>
<dbReference type="InterPro" id="IPR039218">
    <property type="entry name" value="REM_fam"/>
</dbReference>
<evidence type="ECO:0000313" key="7">
    <source>
        <dbReference type="EMBL" id="KAH0758524.1"/>
    </source>
</evidence>
<evidence type="ECO:0000256" key="1">
    <source>
        <dbReference type="ARBA" id="ARBA00004123"/>
    </source>
</evidence>
<comment type="subcellular location">
    <subcellularLocation>
        <location evidence="1">Nucleus</location>
    </subcellularLocation>
</comment>
<dbReference type="PANTHER" id="PTHR31674:SF21">
    <property type="entry name" value="B3 DOMAIN-CONTAINING PROTEIN REM15 ISOFORM X1"/>
    <property type="match status" value="1"/>
</dbReference>
<sequence>MQSSSPELPISRRFFKVMVPGFHSKLTIPPAFFPKLKGDKSEKGTIIKGKDTWNVEINRSEKGIISFDKGWEEFVQNHDLRVGDFAVFEHLGNMSFSVTLLDSTGCDKKLLEKSEVVPSQEKKKKVKSGQSGIEKRKLEGDQPHYQCMKGSSEFTARIKEYNVRKRSPYMHIPTEFCQSNALFQNTTMTLTGPSGKSCPVSLRICNGGKTLYACITRGWHDFFSSNKLKVGDVCIFQLDRSKSDSNSIAIDLIFMPEAVLVGVQTLTVVVDSLCLPQGFGLVEPLGEWLWFQAQVPVHPSSFQTKVSISSECNCYAASWLDAWNRGLVVPASAVMQWKGTSLN</sequence>
<feature type="domain" description="TF-B3" evidence="6">
    <location>
        <begin position="11"/>
        <end position="104"/>
    </location>
</feature>
<dbReference type="Pfam" id="PF02362">
    <property type="entry name" value="B3"/>
    <property type="match status" value="2"/>
</dbReference>
<protein>
    <recommendedName>
        <fullName evidence="6">TF-B3 domain-containing protein</fullName>
    </recommendedName>
</protein>
<evidence type="ECO:0000256" key="5">
    <source>
        <dbReference type="ARBA" id="ARBA00023242"/>
    </source>
</evidence>
<evidence type="ECO:0000256" key="2">
    <source>
        <dbReference type="ARBA" id="ARBA00023015"/>
    </source>
</evidence>
<gene>
    <name evidence="7" type="ORF">KY290_022017</name>
</gene>
<proteinExistence type="predicted"/>
<keyword evidence="5" id="KW-0539">Nucleus</keyword>
<dbReference type="Gene3D" id="2.40.330.10">
    <property type="entry name" value="DNA-binding pseudobarrel domain"/>
    <property type="match status" value="2"/>
</dbReference>
<dbReference type="SMART" id="SM01019">
    <property type="entry name" value="B3"/>
    <property type="match status" value="2"/>
</dbReference>
<keyword evidence="4" id="KW-0804">Transcription</keyword>
<name>A0ABQ7V374_SOLTU</name>
<evidence type="ECO:0000256" key="3">
    <source>
        <dbReference type="ARBA" id="ARBA00023125"/>
    </source>
</evidence>
<dbReference type="CDD" id="cd10017">
    <property type="entry name" value="B3_DNA"/>
    <property type="match status" value="2"/>
</dbReference>
<dbReference type="Proteomes" id="UP000826656">
    <property type="component" value="Unassembled WGS sequence"/>
</dbReference>
<keyword evidence="2" id="KW-0805">Transcription regulation</keyword>
<organism evidence="7 8">
    <name type="scientific">Solanum tuberosum</name>
    <name type="common">Potato</name>
    <dbReference type="NCBI Taxonomy" id="4113"/>
    <lineage>
        <taxon>Eukaryota</taxon>
        <taxon>Viridiplantae</taxon>
        <taxon>Streptophyta</taxon>
        <taxon>Embryophyta</taxon>
        <taxon>Tracheophyta</taxon>
        <taxon>Spermatophyta</taxon>
        <taxon>Magnoliopsida</taxon>
        <taxon>eudicotyledons</taxon>
        <taxon>Gunneridae</taxon>
        <taxon>Pentapetalae</taxon>
        <taxon>asterids</taxon>
        <taxon>lamiids</taxon>
        <taxon>Solanales</taxon>
        <taxon>Solanaceae</taxon>
        <taxon>Solanoideae</taxon>
        <taxon>Solaneae</taxon>
        <taxon>Solanum</taxon>
    </lineage>
</organism>
<dbReference type="EMBL" id="JAIVGD010000015">
    <property type="protein sequence ID" value="KAH0758524.1"/>
    <property type="molecule type" value="Genomic_DNA"/>
</dbReference>